<dbReference type="GeneID" id="93550506"/>
<name>A0A0D8NZN2_9GAMM</name>
<proteinExistence type="predicted"/>
<reference evidence="2 5" key="1">
    <citation type="submission" date="2018-01" db="EMBL/GenBank/DDBJ databases">
        <title>Whole genome sequencing of Histamine producing bacteria.</title>
        <authorList>
            <person name="Butler K."/>
        </authorList>
    </citation>
    <scope>NUCLEOTIDE SEQUENCE [LARGE SCALE GENOMIC DNA]</scope>
    <source>
        <strain evidence="3 4">ATCC 51761</strain>
        <strain evidence="2 5">NCIMB 13481</strain>
    </source>
</reference>
<dbReference type="RefSeq" id="WP_045038785.1">
    <property type="nucleotide sequence ID" value="NZ_JZSR01000060.1"/>
</dbReference>
<keyword evidence="1" id="KW-1133">Transmembrane helix</keyword>
<evidence type="ECO:0000313" key="5">
    <source>
        <dbReference type="Proteomes" id="UP000241954"/>
    </source>
</evidence>
<dbReference type="Proteomes" id="UP000241190">
    <property type="component" value="Unassembled WGS sequence"/>
</dbReference>
<dbReference type="AlphaFoldDB" id="A0A0D8NZN2"/>
<feature type="transmembrane region" description="Helical" evidence="1">
    <location>
        <begin position="89"/>
        <end position="109"/>
    </location>
</feature>
<gene>
    <name evidence="2" type="ORF">C9I88_20100</name>
    <name evidence="3" type="ORF">C9J52_17750</name>
</gene>
<organism evidence="2 5">
    <name type="scientific">Photobacterium iliopiscarium</name>
    <dbReference type="NCBI Taxonomy" id="56192"/>
    <lineage>
        <taxon>Bacteria</taxon>
        <taxon>Pseudomonadati</taxon>
        <taxon>Pseudomonadota</taxon>
        <taxon>Gammaproteobacteria</taxon>
        <taxon>Vibrionales</taxon>
        <taxon>Vibrionaceae</taxon>
        <taxon>Photobacterium</taxon>
    </lineage>
</organism>
<evidence type="ECO:0000313" key="3">
    <source>
        <dbReference type="EMBL" id="PSW92499.1"/>
    </source>
</evidence>
<evidence type="ECO:0000313" key="2">
    <source>
        <dbReference type="EMBL" id="PSV87940.1"/>
    </source>
</evidence>
<feature type="transmembrane region" description="Helical" evidence="1">
    <location>
        <begin position="55"/>
        <end position="74"/>
    </location>
</feature>
<feature type="transmembrane region" description="Helical" evidence="1">
    <location>
        <begin position="25"/>
        <end position="43"/>
    </location>
</feature>
<evidence type="ECO:0000313" key="4">
    <source>
        <dbReference type="Proteomes" id="UP000241190"/>
    </source>
</evidence>
<evidence type="ECO:0000256" key="1">
    <source>
        <dbReference type="SAM" id="Phobius"/>
    </source>
</evidence>
<sequence>MANKPDFTDEEYQAFAQLMDSYNRTFAISLTTLLLSILGFIVAETQIGYAITDTIRWIFGLLVVLPLTITVIGSKRDFNNLAFSMPKTILYSVLNAVSLITIIALVFNLN</sequence>
<keyword evidence="1" id="KW-0812">Transmembrane</keyword>
<keyword evidence="4" id="KW-1185">Reference proteome</keyword>
<comment type="caution">
    <text evidence="2">The sequence shown here is derived from an EMBL/GenBank/DDBJ whole genome shotgun (WGS) entry which is preliminary data.</text>
</comment>
<dbReference type="STRING" id="56192.UB38_17860"/>
<dbReference type="EMBL" id="PYOP01000038">
    <property type="protein sequence ID" value="PSW92499.1"/>
    <property type="molecule type" value="Genomic_DNA"/>
</dbReference>
<dbReference type="EMBL" id="PYLW01000046">
    <property type="protein sequence ID" value="PSV87940.1"/>
    <property type="molecule type" value="Genomic_DNA"/>
</dbReference>
<dbReference type="OrthoDB" id="5824932at2"/>
<keyword evidence="1" id="KW-0472">Membrane</keyword>
<protein>
    <submittedName>
        <fullName evidence="2">Uncharacterized protein</fullName>
    </submittedName>
</protein>
<accession>A0A0D8NZN2</accession>
<dbReference type="Proteomes" id="UP000241954">
    <property type="component" value="Unassembled WGS sequence"/>
</dbReference>